<keyword evidence="3" id="KW-1185">Reference proteome</keyword>
<keyword evidence="1" id="KW-1133">Transmembrane helix</keyword>
<reference evidence="2 3" key="1">
    <citation type="journal article" date="2020" name="Genome Biol. Evol.">
        <title>Comparative genomics of Sclerotiniaceae.</title>
        <authorList>
            <person name="Valero Jimenez C.A."/>
            <person name="Steentjes M."/>
            <person name="Scholten O.E."/>
            <person name="Van Kan J.A.L."/>
        </authorList>
    </citation>
    <scope>NUCLEOTIDE SEQUENCE [LARGE SCALE GENOMIC DNA]</scope>
    <source>
        <strain evidence="2 3">B1</strain>
    </source>
</reference>
<dbReference type="RefSeq" id="XP_038812045.1">
    <property type="nucleotide sequence ID" value="XM_038951572.1"/>
</dbReference>
<proteinExistence type="predicted"/>
<gene>
    <name evidence="2" type="ORF">EAE98_003952</name>
</gene>
<dbReference type="GeneID" id="62230726"/>
<evidence type="ECO:0000313" key="3">
    <source>
        <dbReference type="Proteomes" id="UP000783213"/>
    </source>
</evidence>
<evidence type="ECO:0000256" key="1">
    <source>
        <dbReference type="SAM" id="Phobius"/>
    </source>
</evidence>
<organism evidence="2 3">
    <name type="scientific">Botrytis deweyae</name>
    <dbReference type="NCBI Taxonomy" id="2478750"/>
    <lineage>
        <taxon>Eukaryota</taxon>
        <taxon>Fungi</taxon>
        <taxon>Dikarya</taxon>
        <taxon>Ascomycota</taxon>
        <taxon>Pezizomycotina</taxon>
        <taxon>Leotiomycetes</taxon>
        <taxon>Helotiales</taxon>
        <taxon>Sclerotiniaceae</taxon>
        <taxon>Botrytis</taxon>
    </lineage>
</organism>
<evidence type="ECO:0000313" key="2">
    <source>
        <dbReference type="EMBL" id="KAF7932653.1"/>
    </source>
</evidence>
<feature type="transmembrane region" description="Helical" evidence="1">
    <location>
        <begin position="173"/>
        <end position="194"/>
    </location>
</feature>
<keyword evidence="1" id="KW-0812">Transmembrane</keyword>
<feature type="transmembrane region" description="Helical" evidence="1">
    <location>
        <begin position="116"/>
        <end position="139"/>
    </location>
</feature>
<sequence length="264" mass="29831">MYSSNQWEHRNQLRFTSDIIETETSSIPGRSRTSPMGKSEYMLKMENEKPMHQCGGFHLCQSLPLNASIFTGKWAFRSKALSTDINSISHKMEPRIQESHSSILTIVPRRPSCHSLFLLTLVLLNISSSLLMGATFICLNYSRSLETSSSTMSTITAPILNSLDLQFKSSHDVITFCSFVLATGVFTLTIFLWVSHGPDSSCPSWLLIVQAYGYWIGFNPVELVLCIFPLSVSVWMMLNWAVDLLQNRRDVQYLQQVDCNDNAV</sequence>
<name>A0ABQ7ISJ4_9HELO</name>
<comment type="caution">
    <text evidence="2">The sequence shown here is derived from an EMBL/GenBank/DDBJ whole genome shotgun (WGS) entry which is preliminary data.</text>
</comment>
<accession>A0ABQ7ISJ4</accession>
<protein>
    <submittedName>
        <fullName evidence="2">Uncharacterized protein</fullName>
    </submittedName>
</protein>
<dbReference type="EMBL" id="RCSX01000007">
    <property type="protein sequence ID" value="KAF7932653.1"/>
    <property type="molecule type" value="Genomic_DNA"/>
</dbReference>
<feature type="transmembrane region" description="Helical" evidence="1">
    <location>
        <begin position="214"/>
        <end position="238"/>
    </location>
</feature>
<keyword evidence="1" id="KW-0472">Membrane</keyword>
<dbReference type="Proteomes" id="UP000783213">
    <property type="component" value="Unassembled WGS sequence"/>
</dbReference>